<reference evidence="6 7" key="1">
    <citation type="journal article" date="2012" name="PLoS Pathog.">
        <title>Diverse lifestyles and strategies of plant pathogenesis encoded in the genomes of eighteen Dothideomycetes fungi.</title>
        <authorList>
            <person name="Ohm R.A."/>
            <person name="Feau N."/>
            <person name="Henrissat B."/>
            <person name="Schoch C.L."/>
            <person name="Horwitz B.A."/>
            <person name="Barry K.W."/>
            <person name="Condon B.J."/>
            <person name="Copeland A.C."/>
            <person name="Dhillon B."/>
            <person name="Glaser F."/>
            <person name="Hesse C.N."/>
            <person name="Kosti I."/>
            <person name="LaButti K."/>
            <person name="Lindquist E.A."/>
            <person name="Lucas S."/>
            <person name="Salamov A.A."/>
            <person name="Bradshaw R.E."/>
            <person name="Ciuffetti L."/>
            <person name="Hamelin R.C."/>
            <person name="Kema G.H.J."/>
            <person name="Lawrence C."/>
            <person name="Scott J.A."/>
            <person name="Spatafora J.W."/>
            <person name="Turgeon B.G."/>
            <person name="de Wit P.J.G.M."/>
            <person name="Zhong S."/>
            <person name="Goodwin S.B."/>
            <person name="Grigoriev I.V."/>
        </authorList>
    </citation>
    <scope>NUCLEOTIDE SEQUENCE [LARGE SCALE GENOMIC DNA]</scope>
    <source>
        <strain evidence="6 7">SO2202</strain>
    </source>
</reference>
<gene>
    <name evidence="6" type="ORF">SEPMUDRAFT_126342</name>
</gene>
<feature type="non-terminal residue" evidence="6">
    <location>
        <position position="396"/>
    </location>
</feature>
<evidence type="ECO:0000256" key="4">
    <source>
        <dbReference type="SAM" id="MobiDB-lite"/>
    </source>
</evidence>
<dbReference type="GO" id="GO:0016709">
    <property type="term" value="F:oxidoreductase activity, acting on paired donors, with incorporation or reduction of molecular oxygen, NAD(P)H as one donor, and incorporation of one atom of oxygen"/>
    <property type="evidence" value="ECO:0007669"/>
    <property type="project" value="UniProtKB-ARBA"/>
</dbReference>
<accession>N1QLA0</accession>
<keyword evidence="7" id="KW-1185">Reference proteome</keyword>
<sequence>MAGKKQSPDPFPLGHYRNGKTPKLTHNMSPGILMENADNGLLEDCSEVVVVGAGPAGLMLAANLVRFGIKTTILDDRPDKTSTGRADGLQPKTIETLRQMRLAGPLLERGVRIYDICFWSSSSDSTLRRTGREVHYPPVVDLLDPYILLVHQGMVEEVFLDDLQSRGVQVQRNSEFLSYEHDGQSLRITYRDKQTGDKQSIKTDYLVGCDGAHSQVRRSIPGAIAEGASSEAIWAVLDGEIDTDFPDLWSKAVVYSHKYGSVLCIPRERNMTRLYIELKSEDGAAISKAEATQDYVMQRARQILQPFALSWTSVEWFGIYQIGQRVANRFTDESQRVLIAGDASHTHSPKAAQGMNTSMHDSLNLAWKLNLCIRGLAKHQILSTYEQERRKIAQDL</sequence>
<keyword evidence="6" id="KW-0503">Monooxygenase</keyword>
<keyword evidence="2" id="KW-0274">FAD</keyword>
<dbReference type="HOGENOM" id="CLU_009665_9_1_1"/>
<dbReference type="eggNOG" id="KOG3855">
    <property type="taxonomic scope" value="Eukaryota"/>
</dbReference>
<dbReference type="GeneID" id="27899195"/>
<dbReference type="RefSeq" id="XP_016760097.1">
    <property type="nucleotide sequence ID" value="XM_016902058.1"/>
</dbReference>
<feature type="domain" description="FAD-binding" evidence="5">
    <location>
        <begin position="47"/>
        <end position="395"/>
    </location>
</feature>
<evidence type="ECO:0000259" key="5">
    <source>
        <dbReference type="Pfam" id="PF01494"/>
    </source>
</evidence>
<dbReference type="AlphaFoldDB" id="N1QLA0"/>
<dbReference type="PRINTS" id="PR00420">
    <property type="entry name" value="RNGMNOXGNASE"/>
</dbReference>
<proteinExistence type="predicted"/>
<dbReference type="InterPro" id="IPR036188">
    <property type="entry name" value="FAD/NAD-bd_sf"/>
</dbReference>
<evidence type="ECO:0000256" key="2">
    <source>
        <dbReference type="ARBA" id="ARBA00022827"/>
    </source>
</evidence>
<dbReference type="InterPro" id="IPR002938">
    <property type="entry name" value="FAD-bd"/>
</dbReference>
<evidence type="ECO:0000313" key="6">
    <source>
        <dbReference type="EMBL" id="EMF11976.1"/>
    </source>
</evidence>
<evidence type="ECO:0000256" key="3">
    <source>
        <dbReference type="ARBA" id="ARBA00023002"/>
    </source>
</evidence>
<dbReference type="GO" id="GO:0071949">
    <property type="term" value="F:FAD binding"/>
    <property type="evidence" value="ECO:0007669"/>
    <property type="project" value="InterPro"/>
</dbReference>
<keyword evidence="3" id="KW-0560">Oxidoreductase</keyword>
<organism evidence="6 7">
    <name type="scientific">Sphaerulina musiva (strain SO2202)</name>
    <name type="common">Poplar stem canker fungus</name>
    <name type="synonym">Septoria musiva</name>
    <dbReference type="NCBI Taxonomy" id="692275"/>
    <lineage>
        <taxon>Eukaryota</taxon>
        <taxon>Fungi</taxon>
        <taxon>Dikarya</taxon>
        <taxon>Ascomycota</taxon>
        <taxon>Pezizomycotina</taxon>
        <taxon>Dothideomycetes</taxon>
        <taxon>Dothideomycetidae</taxon>
        <taxon>Mycosphaerellales</taxon>
        <taxon>Mycosphaerellaceae</taxon>
        <taxon>Sphaerulina</taxon>
    </lineage>
</organism>
<evidence type="ECO:0000313" key="7">
    <source>
        <dbReference type="Proteomes" id="UP000016931"/>
    </source>
</evidence>
<name>N1QLA0_SPHMS</name>
<dbReference type="Gene3D" id="3.50.50.60">
    <property type="entry name" value="FAD/NAD(P)-binding domain"/>
    <property type="match status" value="1"/>
</dbReference>
<feature type="region of interest" description="Disordered" evidence="4">
    <location>
        <begin position="1"/>
        <end position="27"/>
    </location>
</feature>
<dbReference type="InterPro" id="IPR050641">
    <property type="entry name" value="RIFMO-like"/>
</dbReference>
<dbReference type="PANTHER" id="PTHR43004:SF4">
    <property type="entry name" value="FAD-BINDING DOMAIN-CONTAINING PROTEIN"/>
    <property type="match status" value="1"/>
</dbReference>
<dbReference type="Proteomes" id="UP000016931">
    <property type="component" value="Unassembled WGS sequence"/>
</dbReference>
<dbReference type="PANTHER" id="PTHR43004">
    <property type="entry name" value="TRK SYSTEM POTASSIUM UPTAKE PROTEIN"/>
    <property type="match status" value="1"/>
</dbReference>
<protein>
    <submittedName>
        <fullName evidence="6">FAD-binding monooxygenase</fullName>
    </submittedName>
</protein>
<dbReference type="SUPFAM" id="SSF51905">
    <property type="entry name" value="FAD/NAD(P)-binding domain"/>
    <property type="match status" value="1"/>
</dbReference>
<dbReference type="Gene3D" id="3.30.9.10">
    <property type="entry name" value="D-Amino Acid Oxidase, subunit A, domain 2"/>
    <property type="match status" value="1"/>
</dbReference>
<dbReference type="STRING" id="692275.N1QLA0"/>
<dbReference type="OrthoDB" id="5325318at2759"/>
<evidence type="ECO:0000256" key="1">
    <source>
        <dbReference type="ARBA" id="ARBA00022630"/>
    </source>
</evidence>
<keyword evidence="1" id="KW-0285">Flavoprotein</keyword>
<dbReference type="SUPFAM" id="SSF54373">
    <property type="entry name" value="FAD-linked reductases, C-terminal domain"/>
    <property type="match status" value="1"/>
</dbReference>
<dbReference type="Pfam" id="PF01494">
    <property type="entry name" value="FAD_binding_3"/>
    <property type="match status" value="1"/>
</dbReference>
<dbReference type="EMBL" id="KB456265">
    <property type="protein sequence ID" value="EMF11976.1"/>
    <property type="molecule type" value="Genomic_DNA"/>
</dbReference>
<dbReference type="OMA" id="LAGDCML"/>